<gene>
    <name evidence="4" type="ORF">KSP39_PZI011074</name>
</gene>
<keyword evidence="2" id="KW-0238">DNA-binding</keyword>
<dbReference type="EMBL" id="JBBWWQ010000009">
    <property type="protein sequence ID" value="KAK8938518.1"/>
    <property type="molecule type" value="Genomic_DNA"/>
</dbReference>
<dbReference type="AlphaFoldDB" id="A0AAP0G5F0"/>
<dbReference type="Pfam" id="PF00872">
    <property type="entry name" value="Transposase_mut"/>
    <property type="match status" value="1"/>
</dbReference>
<dbReference type="Proteomes" id="UP001418222">
    <property type="component" value="Unassembled WGS sequence"/>
</dbReference>
<dbReference type="CDD" id="cd22744">
    <property type="entry name" value="OTU"/>
    <property type="match status" value="1"/>
</dbReference>
<dbReference type="InterPro" id="IPR052579">
    <property type="entry name" value="Zinc_finger_SWIM"/>
</dbReference>
<evidence type="ECO:0000256" key="1">
    <source>
        <dbReference type="ARBA" id="ARBA00022578"/>
    </source>
</evidence>
<dbReference type="PANTHER" id="PTHR31569">
    <property type="entry name" value="SWIM-TYPE DOMAIN-CONTAINING PROTEIN"/>
    <property type="match status" value="1"/>
</dbReference>
<evidence type="ECO:0008006" key="6">
    <source>
        <dbReference type="Google" id="ProtNLM"/>
    </source>
</evidence>
<dbReference type="GO" id="GO:0003677">
    <property type="term" value="F:DNA binding"/>
    <property type="evidence" value="ECO:0007669"/>
    <property type="project" value="UniProtKB-KW"/>
</dbReference>
<keyword evidence="1" id="KW-0815">Transposition</keyword>
<protein>
    <recommendedName>
        <fullName evidence="6">Protein FAR1-RELATED SEQUENCE</fullName>
    </recommendedName>
</protein>
<sequence length="665" mass="76978">MRTIYNEKNKLYKKELQGGTPIQFLYKCIRDAKYISYNHVNHATNNLDSLFFAHPTSIQLSNMFPDVFVMDCTYKTNRYRLPLLSIVGLTSTNMTFTSLPNVIVVDREVGLMNAIKVTFPQTRILLCQVHISRNILAHCKKFFKHGKECEEFLQEWQTLVNSPTISAYNIHLNVMLAKYSEKYPNVVNYVMTTWIEPYREYFVSAWIDNLLHFGNSTTNRVESGHSHLKRFLEVSVCNLTSIWKTFDQMLNLQHTEIKHSFGQSSIQVNTGFRGPLYTDLIGFVSIAALDIIKKEEEMVKSGHPTSTECLHKVRYTMGLPCSHELVLYMNQSAAFPLWMVHKHWRQLTLKATTFCATQVKEENDSLNVIEVVLDGLLKQYNSIPDAQRNEMKRKLQEIMEPTITQTKEPLVPFRLKGRPRGSYKKNMADYKSTKRELSLFEHVLKKEQNIPSKAKKLIPRRCVNTNRFLECIRKEMPSYISTHITDAVNVVGDGHCGYRVVSNALDMGDNWFQVRKDLAEEMKSHEIQYNNLFGNVRRAELLLSLDCTSVPAPLDKWMTMPDMGLVIASCYNVAVVHYSKFQSFTFLPLHTAPPTSRKTIFIGFVNNNHYIHLLMRDGCPLPPVISMWTRYHDPVADEWDFNYISSDRVLHDKKQDEEVINLADP</sequence>
<dbReference type="PANTHER" id="PTHR31569:SF4">
    <property type="entry name" value="SWIM-TYPE DOMAIN-CONTAINING PROTEIN"/>
    <property type="match status" value="1"/>
</dbReference>
<comment type="caution">
    <text evidence="4">The sequence shown here is derived from an EMBL/GenBank/DDBJ whole genome shotgun (WGS) entry which is preliminary data.</text>
</comment>
<dbReference type="InterPro" id="IPR001207">
    <property type="entry name" value="Transposase_mutator"/>
</dbReference>
<evidence type="ECO:0000256" key="3">
    <source>
        <dbReference type="ARBA" id="ARBA00023172"/>
    </source>
</evidence>
<dbReference type="GO" id="GO:0004803">
    <property type="term" value="F:transposase activity"/>
    <property type="evidence" value="ECO:0007669"/>
    <property type="project" value="InterPro"/>
</dbReference>
<evidence type="ECO:0000313" key="4">
    <source>
        <dbReference type="EMBL" id="KAK8938518.1"/>
    </source>
</evidence>
<keyword evidence="3" id="KW-0233">DNA recombination</keyword>
<name>A0AAP0G5F0_9ASPA</name>
<dbReference type="GO" id="GO:0006313">
    <property type="term" value="P:DNA transposition"/>
    <property type="evidence" value="ECO:0007669"/>
    <property type="project" value="InterPro"/>
</dbReference>
<accession>A0AAP0G5F0</accession>
<organism evidence="4 5">
    <name type="scientific">Platanthera zijinensis</name>
    <dbReference type="NCBI Taxonomy" id="2320716"/>
    <lineage>
        <taxon>Eukaryota</taxon>
        <taxon>Viridiplantae</taxon>
        <taxon>Streptophyta</taxon>
        <taxon>Embryophyta</taxon>
        <taxon>Tracheophyta</taxon>
        <taxon>Spermatophyta</taxon>
        <taxon>Magnoliopsida</taxon>
        <taxon>Liliopsida</taxon>
        <taxon>Asparagales</taxon>
        <taxon>Orchidaceae</taxon>
        <taxon>Orchidoideae</taxon>
        <taxon>Orchideae</taxon>
        <taxon>Orchidinae</taxon>
        <taxon>Platanthera</taxon>
    </lineage>
</organism>
<evidence type="ECO:0000256" key="2">
    <source>
        <dbReference type="ARBA" id="ARBA00023125"/>
    </source>
</evidence>
<dbReference type="Gene3D" id="3.90.70.80">
    <property type="match status" value="1"/>
</dbReference>
<keyword evidence="5" id="KW-1185">Reference proteome</keyword>
<reference evidence="4 5" key="1">
    <citation type="journal article" date="2022" name="Nat. Plants">
        <title>Genomes of leafy and leafless Platanthera orchids illuminate the evolution of mycoheterotrophy.</title>
        <authorList>
            <person name="Li M.H."/>
            <person name="Liu K.W."/>
            <person name="Li Z."/>
            <person name="Lu H.C."/>
            <person name="Ye Q.L."/>
            <person name="Zhang D."/>
            <person name="Wang J.Y."/>
            <person name="Li Y.F."/>
            <person name="Zhong Z.M."/>
            <person name="Liu X."/>
            <person name="Yu X."/>
            <person name="Liu D.K."/>
            <person name="Tu X.D."/>
            <person name="Liu B."/>
            <person name="Hao Y."/>
            <person name="Liao X.Y."/>
            <person name="Jiang Y.T."/>
            <person name="Sun W.H."/>
            <person name="Chen J."/>
            <person name="Chen Y.Q."/>
            <person name="Ai Y."/>
            <person name="Zhai J.W."/>
            <person name="Wu S.S."/>
            <person name="Zhou Z."/>
            <person name="Hsiao Y.Y."/>
            <person name="Wu W.L."/>
            <person name="Chen Y.Y."/>
            <person name="Lin Y.F."/>
            <person name="Hsu J.L."/>
            <person name="Li C.Y."/>
            <person name="Wang Z.W."/>
            <person name="Zhao X."/>
            <person name="Zhong W.Y."/>
            <person name="Ma X.K."/>
            <person name="Ma L."/>
            <person name="Huang J."/>
            <person name="Chen G.Z."/>
            <person name="Huang M.Z."/>
            <person name="Huang L."/>
            <person name="Peng D.H."/>
            <person name="Luo Y.B."/>
            <person name="Zou S.Q."/>
            <person name="Chen S.P."/>
            <person name="Lan S."/>
            <person name="Tsai W.C."/>
            <person name="Van de Peer Y."/>
            <person name="Liu Z.J."/>
        </authorList>
    </citation>
    <scope>NUCLEOTIDE SEQUENCE [LARGE SCALE GENOMIC DNA]</scope>
    <source>
        <strain evidence="4">Lor287</strain>
    </source>
</reference>
<proteinExistence type="predicted"/>
<evidence type="ECO:0000313" key="5">
    <source>
        <dbReference type="Proteomes" id="UP001418222"/>
    </source>
</evidence>